<proteinExistence type="predicted"/>
<dbReference type="AlphaFoldDB" id="A0A0E9XNH1"/>
<accession>A0A0E9XNH1</accession>
<reference evidence="1" key="2">
    <citation type="journal article" date="2015" name="Fish Shellfish Immunol.">
        <title>Early steps in the European eel (Anguilla anguilla)-Vibrio vulnificus interaction in the gills: Role of the RtxA13 toxin.</title>
        <authorList>
            <person name="Callol A."/>
            <person name="Pajuelo D."/>
            <person name="Ebbesson L."/>
            <person name="Teles M."/>
            <person name="MacKenzie S."/>
            <person name="Amaro C."/>
        </authorList>
    </citation>
    <scope>NUCLEOTIDE SEQUENCE</scope>
</reference>
<sequence length="63" mass="6936">MAEDDEDDILFLPALSVEQKGGGSLTDFQVCLWSFAHTFPFALSNVFCDHTANPIALSAHHTR</sequence>
<protein>
    <submittedName>
        <fullName evidence="1">Uncharacterized protein</fullName>
    </submittedName>
</protein>
<organism evidence="1">
    <name type="scientific">Anguilla anguilla</name>
    <name type="common">European freshwater eel</name>
    <name type="synonym">Muraena anguilla</name>
    <dbReference type="NCBI Taxonomy" id="7936"/>
    <lineage>
        <taxon>Eukaryota</taxon>
        <taxon>Metazoa</taxon>
        <taxon>Chordata</taxon>
        <taxon>Craniata</taxon>
        <taxon>Vertebrata</taxon>
        <taxon>Euteleostomi</taxon>
        <taxon>Actinopterygii</taxon>
        <taxon>Neopterygii</taxon>
        <taxon>Teleostei</taxon>
        <taxon>Anguilliformes</taxon>
        <taxon>Anguillidae</taxon>
        <taxon>Anguilla</taxon>
    </lineage>
</organism>
<evidence type="ECO:0000313" key="1">
    <source>
        <dbReference type="EMBL" id="JAI03381.1"/>
    </source>
</evidence>
<name>A0A0E9XNH1_ANGAN</name>
<reference evidence="1" key="1">
    <citation type="submission" date="2014-11" db="EMBL/GenBank/DDBJ databases">
        <authorList>
            <person name="Amaro Gonzalez C."/>
        </authorList>
    </citation>
    <scope>NUCLEOTIDE SEQUENCE</scope>
</reference>
<dbReference type="EMBL" id="GBXM01005197">
    <property type="protein sequence ID" value="JAI03381.1"/>
    <property type="molecule type" value="Transcribed_RNA"/>
</dbReference>